<dbReference type="CDD" id="cd00038">
    <property type="entry name" value="CAP_ED"/>
    <property type="match status" value="1"/>
</dbReference>
<name>A0A1I8G564_9PLAT</name>
<evidence type="ECO:0000256" key="3">
    <source>
        <dbReference type="ARBA" id="ARBA00022692"/>
    </source>
</evidence>
<dbReference type="WBParaSite" id="maker-uti_cns_0000814-snap-gene-1.33-mRNA-1">
    <property type="protein sequence ID" value="maker-uti_cns_0000814-snap-gene-1.33-mRNA-1"/>
    <property type="gene ID" value="maker-uti_cns_0000814-snap-gene-1.33"/>
</dbReference>
<evidence type="ECO:0000256" key="9">
    <source>
        <dbReference type="SAM" id="Coils"/>
    </source>
</evidence>
<feature type="transmembrane region" description="Helical" evidence="11">
    <location>
        <begin position="165"/>
        <end position="189"/>
    </location>
</feature>
<protein>
    <submittedName>
        <fullName evidence="14">Cyclic nucleotide-binding domain-containing protein</fullName>
    </submittedName>
</protein>
<feature type="coiled-coil region" evidence="9">
    <location>
        <begin position="490"/>
        <end position="524"/>
    </location>
</feature>
<evidence type="ECO:0000256" key="8">
    <source>
        <dbReference type="ARBA" id="ARBA00023303"/>
    </source>
</evidence>
<organism evidence="13 14">
    <name type="scientific">Macrostomum lignano</name>
    <dbReference type="NCBI Taxonomy" id="282301"/>
    <lineage>
        <taxon>Eukaryota</taxon>
        <taxon>Metazoa</taxon>
        <taxon>Spiralia</taxon>
        <taxon>Lophotrochozoa</taxon>
        <taxon>Platyhelminthes</taxon>
        <taxon>Rhabditophora</taxon>
        <taxon>Macrostomorpha</taxon>
        <taxon>Macrostomida</taxon>
        <taxon>Macrostomidae</taxon>
        <taxon>Macrostomum</taxon>
    </lineage>
</organism>
<dbReference type="PANTHER" id="PTHR45638:SF11">
    <property type="entry name" value="CYCLIC NUCLEOTIDE-GATED CATION CHANNEL SUBUNIT A"/>
    <property type="match status" value="1"/>
</dbReference>
<dbReference type="Gene3D" id="1.10.287.70">
    <property type="match status" value="1"/>
</dbReference>
<evidence type="ECO:0000256" key="4">
    <source>
        <dbReference type="ARBA" id="ARBA00022989"/>
    </source>
</evidence>
<dbReference type="Proteomes" id="UP000095280">
    <property type="component" value="Unplaced"/>
</dbReference>
<evidence type="ECO:0000256" key="2">
    <source>
        <dbReference type="ARBA" id="ARBA00022448"/>
    </source>
</evidence>
<evidence type="ECO:0000313" key="14">
    <source>
        <dbReference type="WBParaSite" id="maker-uti_cns_0000814-snap-gene-1.33-mRNA-1"/>
    </source>
</evidence>
<dbReference type="FunFam" id="1.10.287.630:FF:000001">
    <property type="entry name" value="Cyclic nucleotide-gated channel alpha 3"/>
    <property type="match status" value="1"/>
</dbReference>
<keyword evidence="9" id="KW-0175">Coiled coil</keyword>
<keyword evidence="2" id="KW-0813">Transport</keyword>
<evidence type="ECO:0000256" key="7">
    <source>
        <dbReference type="ARBA" id="ARBA00023286"/>
    </source>
</evidence>
<dbReference type="Gene3D" id="1.20.5.300">
    <property type="match status" value="1"/>
</dbReference>
<evidence type="ECO:0000256" key="11">
    <source>
        <dbReference type="SAM" id="Phobius"/>
    </source>
</evidence>
<dbReference type="Gene3D" id="2.60.120.10">
    <property type="entry name" value="Jelly Rolls"/>
    <property type="match status" value="1"/>
</dbReference>
<reference evidence="14" key="1">
    <citation type="submission" date="2016-11" db="UniProtKB">
        <authorList>
            <consortium name="WormBaseParasite"/>
        </authorList>
    </citation>
    <scope>IDENTIFICATION</scope>
</reference>
<comment type="subcellular location">
    <subcellularLocation>
        <location evidence="1">Membrane</location>
        <topology evidence="1">Multi-pass membrane protein</topology>
    </subcellularLocation>
</comment>
<dbReference type="InterPro" id="IPR014710">
    <property type="entry name" value="RmlC-like_jellyroll"/>
</dbReference>
<dbReference type="GO" id="GO:0005222">
    <property type="term" value="F:intracellularly cAMP-activated cation channel activity"/>
    <property type="evidence" value="ECO:0007669"/>
    <property type="project" value="TreeGrafter"/>
</dbReference>
<dbReference type="GO" id="GO:0044877">
    <property type="term" value="F:protein-containing complex binding"/>
    <property type="evidence" value="ECO:0007669"/>
    <property type="project" value="TreeGrafter"/>
</dbReference>
<dbReference type="InterPro" id="IPR018490">
    <property type="entry name" value="cNMP-bd_dom_sf"/>
</dbReference>
<evidence type="ECO:0000259" key="12">
    <source>
        <dbReference type="PROSITE" id="PS50042"/>
    </source>
</evidence>
<dbReference type="Pfam" id="PF00027">
    <property type="entry name" value="cNMP_binding"/>
    <property type="match status" value="1"/>
</dbReference>
<evidence type="ECO:0000256" key="10">
    <source>
        <dbReference type="SAM" id="MobiDB-lite"/>
    </source>
</evidence>
<dbReference type="Pfam" id="PF00520">
    <property type="entry name" value="Ion_trans"/>
    <property type="match status" value="1"/>
</dbReference>
<dbReference type="PROSITE" id="PS00888">
    <property type="entry name" value="CNMP_BINDING_1"/>
    <property type="match status" value="1"/>
</dbReference>
<evidence type="ECO:0000256" key="6">
    <source>
        <dbReference type="ARBA" id="ARBA00023136"/>
    </source>
</evidence>
<dbReference type="Gene3D" id="1.10.287.630">
    <property type="entry name" value="Helix hairpin bin"/>
    <property type="match status" value="1"/>
</dbReference>
<dbReference type="InterPro" id="IPR005821">
    <property type="entry name" value="Ion_trans_dom"/>
</dbReference>
<feature type="region of interest" description="Disordered" evidence="10">
    <location>
        <begin position="639"/>
        <end position="659"/>
    </location>
</feature>
<feature type="compositionally biased region" description="Basic and acidic residues" evidence="10">
    <location>
        <begin position="564"/>
        <end position="578"/>
    </location>
</feature>
<proteinExistence type="predicted"/>
<keyword evidence="7" id="KW-1071">Ligand-gated ion channel</keyword>
<feature type="transmembrane region" description="Helical" evidence="11">
    <location>
        <begin position="48"/>
        <end position="68"/>
    </location>
</feature>
<keyword evidence="4 11" id="KW-1133">Transmembrane helix</keyword>
<evidence type="ECO:0000256" key="5">
    <source>
        <dbReference type="ARBA" id="ARBA00023065"/>
    </source>
</evidence>
<dbReference type="InterPro" id="IPR000595">
    <property type="entry name" value="cNMP-bd_dom"/>
</dbReference>
<feature type="transmembrane region" description="Helical" evidence="11">
    <location>
        <begin position="251"/>
        <end position="273"/>
    </location>
</feature>
<dbReference type="PROSITE" id="PS50042">
    <property type="entry name" value="CNMP_BINDING_3"/>
    <property type="match status" value="1"/>
</dbReference>
<dbReference type="InterPro" id="IPR032406">
    <property type="entry name" value="CLZ_dom"/>
</dbReference>
<dbReference type="Pfam" id="PF16526">
    <property type="entry name" value="CLZ"/>
    <property type="match status" value="1"/>
</dbReference>
<dbReference type="InterPro" id="IPR050866">
    <property type="entry name" value="CNG_cation_channel"/>
</dbReference>
<dbReference type="SMART" id="SM00100">
    <property type="entry name" value="cNMP"/>
    <property type="match status" value="1"/>
</dbReference>
<accession>A0A1I8G564</accession>
<feature type="compositionally biased region" description="Polar residues" evidence="10">
    <location>
        <begin position="579"/>
        <end position="601"/>
    </location>
</feature>
<keyword evidence="3 11" id="KW-0812">Transmembrane</keyword>
<dbReference type="GO" id="GO:0017071">
    <property type="term" value="C:intracellular cyclic nucleotide activated cation channel complex"/>
    <property type="evidence" value="ECO:0007669"/>
    <property type="project" value="TreeGrafter"/>
</dbReference>
<dbReference type="SUPFAM" id="SSF81324">
    <property type="entry name" value="Voltage-gated potassium channels"/>
    <property type="match status" value="1"/>
</dbReference>
<dbReference type="AlphaFoldDB" id="A0A1I8G564"/>
<dbReference type="GO" id="GO:0005886">
    <property type="term" value="C:plasma membrane"/>
    <property type="evidence" value="ECO:0007669"/>
    <property type="project" value="TreeGrafter"/>
</dbReference>
<feature type="region of interest" description="Disordered" evidence="10">
    <location>
        <begin position="564"/>
        <end position="616"/>
    </location>
</feature>
<dbReference type="GO" id="GO:0030553">
    <property type="term" value="F:cGMP binding"/>
    <property type="evidence" value="ECO:0007669"/>
    <property type="project" value="TreeGrafter"/>
</dbReference>
<dbReference type="SUPFAM" id="SSF51206">
    <property type="entry name" value="cAMP-binding domain-like"/>
    <property type="match status" value="1"/>
</dbReference>
<evidence type="ECO:0000313" key="13">
    <source>
        <dbReference type="Proteomes" id="UP000095280"/>
    </source>
</evidence>
<keyword evidence="6 11" id="KW-0472">Membrane</keyword>
<sequence length="747" mass="85399">SQKASERGLKIVPMPKVVHRISCTIAQPPPHAVSIAKEFVVDVSQPFYYRWLAVLSVAACYNLIFIVMRSAFTQIQEEYPIWPWFLLDYAADAVYAVDVYMQSAGFKLDLACLFPTDVLYFVPQIGIVGTYVRINRLIKCLRLQEFIDRTETRTNYPNLFRISNLILILLVVVHWNGCIYFSICLVLGLGRDSWTYPPRPDNLIALANTEPYNYTSIWDNLSRKYIYSFFWSTMILTTIGDVPRPVTDFEYAFMTVDFLVGVLIFAVVVGNVGSMITNMNAARTEFQMRMDGVKRYMEFRKVGRELERRVIRWFDYLWTNKQSLDEERILGTLPDKLKAEIAIHVHFDTLKRVAIFQDCEPGLLVELVLKLKLQVYSPGDYICRKGDIGKEMYIVKRGKLSVVSPDGKTVFVTLGEGSVFGEVSILNIPGNKTGNRRTANVRSDGYSDLFCLSKNDLWEALTEYPDAKVKLLEKGQQVLRKDNLIDEEALAKALQDRESTERRVERLNAELGVLQTRFARMLAEFGSTQSKLRRRLVSKCRNLPGRLLIIFLEATFSRYHLKDTQPRVRCSSSREKNTSRNGPSHTLANRTELNSQLSRPENSPYGRRLLNTWPTREQGQAYTAPNAWKVLARTARRPPDITGEWNGSSKGTLAGRGSQANRRFHVKPPTTWGVAEYSNVFSSITSTRGRATDFGRMLRRLSYSLTIIAFIVQNDHFVQQMRRRPIENAVQCAAKGRLGLVIEADNN</sequence>
<dbReference type="PROSITE" id="PS00889">
    <property type="entry name" value="CNMP_BINDING_2"/>
    <property type="match status" value="1"/>
</dbReference>
<feature type="domain" description="Cyclic nucleotide-binding" evidence="12">
    <location>
        <begin position="355"/>
        <end position="478"/>
    </location>
</feature>
<keyword evidence="8" id="KW-0407">Ion channel</keyword>
<dbReference type="GO" id="GO:0005223">
    <property type="term" value="F:intracellularly cGMP-activated cation channel activity"/>
    <property type="evidence" value="ECO:0007669"/>
    <property type="project" value="TreeGrafter"/>
</dbReference>
<dbReference type="FunFam" id="2.60.120.10:FF:000002">
    <property type="entry name" value="Cyclic nucleotide gated channel alpha 1a"/>
    <property type="match status" value="1"/>
</dbReference>
<keyword evidence="5" id="KW-0406">Ion transport</keyword>
<dbReference type="InterPro" id="IPR018488">
    <property type="entry name" value="cNMP-bd_CS"/>
</dbReference>
<evidence type="ECO:0000256" key="1">
    <source>
        <dbReference type="ARBA" id="ARBA00004141"/>
    </source>
</evidence>
<keyword evidence="13" id="KW-1185">Reference proteome</keyword>
<dbReference type="PANTHER" id="PTHR45638">
    <property type="entry name" value="CYCLIC NUCLEOTIDE-GATED CATION CHANNEL SUBUNIT A"/>
    <property type="match status" value="1"/>
</dbReference>